<dbReference type="Proteomes" id="UP001501083">
    <property type="component" value="Unassembled WGS sequence"/>
</dbReference>
<sequence length="304" mass="31577">MTWIVAGVTAAATIYGANKASKASKSAANTSAASADKSAQVQWDMFNQARTDNEPFRQAGITGLQEYMTLLGLPTSNFSTATAGGPIEWFRDGDQVNRALYTSDPSYRTAWDEVAKFHNYAPGNAFTRGEDFGKLASHMQEVYDRVKPVAAPATGAGVSTTQAQAFDRFRNQPGYQFGLTEGVRALDSSAAASGGLFSGKAGKALTQFGQNYADQQGYSPYMNRLASLAGIGQTATNQNNALGQATAGNVGNALMNAGNARASGIAGSANAWGSALGQLAGIGGYAYGNRGGSSPGLFDRWGGI</sequence>
<proteinExistence type="predicted"/>
<keyword evidence="2" id="KW-1185">Reference proteome</keyword>
<protein>
    <recommendedName>
        <fullName evidence="3">DNA transfer protein p32</fullName>
    </recommendedName>
</protein>
<dbReference type="EMBL" id="BAABKY010000002">
    <property type="protein sequence ID" value="GAA5075440.1"/>
    <property type="molecule type" value="Genomic_DNA"/>
</dbReference>
<gene>
    <name evidence="1" type="ORF">GCM10025759_18990</name>
</gene>
<evidence type="ECO:0000313" key="2">
    <source>
        <dbReference type="Proteomes" id="UP001501083"/>
    </source>
</evidence>
<organism evidence="1 2">
    <name type="scientific">Lysobacter panacisoli</name>
    <dbReference type="NCBI Taxonomy" id="1255263"/>
    <lineage>
        <taxon>Bacteria</taxon>
        <taxon>Pseudomonadati</taxon>
        <taxon>Pseudomonadota</taxon>
        <taxon>Gammaproteobacteria</taxon>
        <taxon>Lysobacterales</taxon>
        <taxon>Lysobacteraceae</taxon>
        <taxon>Lysobacter</taxon>
    </lineage>
</organism>
<evidence type="ECO:0008006" key="3">
    <source>
        <dbReference type="Google" id="ProtNLM"/>
    </source>
</evidence>
<evidence type="ECO:0000313" key="1">
    <source>
        <dbReference type="EMBL" id="GAA5075440.1"/>
    </source>
</evidence>
<accession>A0ABP9LG33</accession>
<comment type="caution">
    <text evidence="1">The sequence shown here is derived from an EMBL/GenBank/DDBJ whole genome shotgun (WGS) entry which is preliminary data.</text>
</comment>
<dbReference type="RefSeq" id="WP_158985758.1">
    <property type="nucleotide sequence ID" value="NZ_BAABKY010000002.1"/>
</dbReference>
<name>A0ABP9LG33_9GAMM</name>
<reference evidence="2" key="1">
    <citation type="journal article" date="2019" name="Int. J. Syst. Evol. Microbiol.">
        <title>The Global Catalogue of Microorganisms (GCM) 10K type strain sequencing project: providing services to taxonomists for standard genome sequencing and annotation.</title>
        <authorList>
            <consortium name="The Broad Institute Genomics Platform"/>
            <consortium name="The Broad Institute Genome Sequencing Center for Infectious Disease"/>
            <person name="Wu L."/>
            <person name="Ma J."/>
        </authorList>
    </citation>
    <scope>NUCLEOTIDE SEQUENCE [LARGE SCALE GENOMIC DNA]</scope>
    <source>
        <strain evidence="2">JCM 19212</strain>
    </source>
</reference>